<evidence type="ECO:0000313" key="1">
    <source>
        <dbReference type="EMBL" id="GAA10081.1"/>
    </source>
</evidence>
<sequence>MYLPSLQTFSTLRPLGGRNTVPPSACFSRNGSLPHTRLCRTGVQETVLETAPFYLPTIPPYMR</sequence>
<dbReference type="EMBL" id="BABS01000162">
    <property type="protein sequence ID" value="GAA10081.1"/>
    <property type="molecule type" value="Genomic_DNA"/>
</dbReference>
<protein>
    <submittedName>
        <fullName evidence="1">Uncharacterized protein</fullName>
    </submittedName>
</protein>
<dbReference type="AlphaFoldDB" id="F7VI86"/>
<proteinExistence type="predicted"/>
<reference evidence="1 2" key="1">
    <citation type="journal article" date="2011" name="Biochem. Biophys. Res. Commun.">
        <title>Increased number of Arginine-based salt bridges contributes to the thermotolerance of thermotolerant acetic acid bacteria, Acetobacter tropicalis SKU1100.</title>
        <authorList>
            <person name="Matsutani M."/>
            <person name="Hirakawa H."/>
            <person name="Nishikura M."/>
            <person name="Soemphol W."/>
            <person name="Ali I.A.I."/>
            <person name="Yakushi T."/>
            <person name="Matsushita K."/>
        </authorList>
    </citation>
    <scope>NUCLEOTIDE SEQUENCE [LARGE SCALE GENOMIC DNA]</scope>
    <source>
        <strain evidence="1 2">NBRC 101654</strain>
    </source>
</reference>
<organism evidence="1 2">
    <name type="scientific">Acetobacter tropicalis NBRC 101654</name>
    <dbReference type="NCBI Taxonomy" id="749388"/>
    <lineage>
        <taxon>Bacteria</taxon>
        <taxon>Pseudomonadati</taxon>
        <taxon>Pseudomonadota</taxon>
        <taxon>Alphaproteobacteria</taxon>
        <taxon>Acetobacterales</taxon>
        <taxon>Acetobacteraceae</taxon>
        <taxon>Acetobacter</taxon>
    </lineage>
</organism>
<name>F7VI86_9PROT</name>
<evidence type="ECO:0000313" key="2">
    <source>
        <dbReference type="Proteomes" id="UP000004319"/>
    </source>
</evidence>
<gene>
    <name evidence="1" type="ORF">ATPR_3085</name>
</gene>
<dbReference type="Proteomes" id="UP000004319">
    <property type="component" value="Unassembled WGS sequence"/>
</dbReference>
<comment type="caution">
    <text evidence="1">The sequence shown here is derived from an EMBL/GenBank/DDBJ whole genome shotgun (WGS) entry which is preliminary data.</text>
</comment>
<accession>F7VI86</accession>